<dbReference type="GO" id="GO:0016740">
    <property type="term" value="F:transferase activity"/>
    <property type="evidence" value="ECO:0007669"/>
    <property type="project" value="UniProtKB-KW"/>
</dbReference>
<keyword evidence="1" id="KW-1133">Transmembrane helix</keyword>
<dbReference type="InterPro" id="IPR006598">
    <property type="entry name" value="CAP10"/>
</dbReference>
<dbReference type="Proteomes" id="UP000800200">
    <property type="component" value="Unassembled WGS sequence"/>
</dbReference>
<dbReference type="PANTHER" id="PTHR12203:SF22">
    <property type="entry name" value="CAPSULE ASSOCIATED PROTEIN"/>
    <property type="match status" value="1"/>
</dbReference>
<dbReference type="OrthoDB" id="541052at2759"/>
<organism evidence="3 4">
    <name type="scientific">Zopfia rhizophila CBS 207.26</name>
    <dbReference type="NCBI Taxonomy" id="1314779"/>
    <lineage>
        <taxon>Eukaryota</taxon>
        <taxon>Fungi</taxon>
        <taxon>Dikarya</taxon>
        <taxon>Ascomycota</taxon>
        <taxon>Pezizomycotina</taxon>
        <taxon>Dothideomycetes</taxon>
        <taxon>Dothideomycetes incertae sedis</taxon>
        <taxon>Zopfiaceae</taxon>
        <taxon>Zopfia</taxon>
    </lineage>
</organism>
<evidence type="ECO:0000259" key="2">
    <source>
        <dbReference type="SMART" id="SM00672"/>
    </source>
</evidence>
<sequence length="625" mass="71786">MVYLSRLFSPLAVLRVLLFLTLACILTGTAWLWNRGAHNAVPIAMPHDYKPPEATSHPIDHLMKKADTEWFKLMAKETIDLPSAARAYRKRRGRHPPPGFGKWFQFAQEHNAVIVEDFFDQIYHDLAPFWGIEARKIRREAKQFEQVISVRNSTTTMKTDQDRVWMNLWHNLTATMQEWLPDIDVPINVMDESRVIVPWEDINEYVKAERDSRGIVPRPEVVTKLSGLEDVDDNPGEPRDLQWVKGVAYWDTARVGCAPDSPARNVEAATDFSGPPPVPSGFPERSYEGYVQNWTAAKDPCLQPELRETHGTFVEPISQATTHFLFPIFGGSKLPMNNDILLPPAMYWTHDEFYSGGEWHGGTWNKKKSQVMWRGGATGGRNKVENWTRFHRHRFVSMVNGTAVQMAEKNPEGAGQGPNFILQSYKTYHLTATQYMDLGTWLKDIADVGFVHLVCFPETGNLHCPYTDPFFEVKEGKPMKEQYHYKFLPDLDGNSFSGRYRSFLKSTSLPIKATIYSEWHDSRLIPWLHFVPMDNSFVDIYGILDYFIGTGIDFKTEDGKVLTEGAHDKAAEKIAMAGKEWAEKVLRREDMLIYVMRLFMEYARVCDDQREKLGFIADMERNDLG</sequence>
<evidence type="ECO:0000256" key="1">
    <source>
        <dbReference type="SAM" id="Phobius"/>
    </source>
</evidence>
<name>A0A6A6DZ23_9PEZI</name>
<dbReference type="InterPro" id="IPR051091">
    <property type="entry name" value="O-Glucosyltr/Glycosyltrsf_90"/>
</dbReference>
<feature type="domain" description="Glycosyl transferase CAP10" evidence="2">
    <location>
        <begin position="304"/>
        <end position="612"/>
    </location>
</feature>
<accession>A0A6A6DZ23</accession>
<keyword evidence="1" id="KW-0472">Membrane</keyword>
<proteinExistence type="predicted"/>
<keyword evidence="3" id="KW-0808">Transferase</keyword>
<feature type="transmembrane region" description="Helical" evidence="1">
    <location>
        <begin position="12"/>
        <end position="33"/>
    </location>
</feature>
<keyword evidence="1" id="KW-0812">Transmembrane</keyword>
<dbReference type="EMBL" id="ML994639">
    <property type="protein sequence ID" value="KAF2184025.1"/>
    <property type="molecule type" value="Genomic_DNA"/>
</dbReference>
<dbReference type="Pfam" id="PF05686">
    <property type="entry name" value="Glyco_transf_90"/>
    <property type="match status" value="1"/>
</dbReference>
<protein>
    <submittedName>
        <fullName evidence="3">Glycosyltransferase family 90 protein</fullName>
    </submittedName>
</protein>
<gene>
    <name evidence="3" type="ORF">K469DRAFT_709898</name>
</gene>
<keyword evidence="4" id="KW-1185">Reference proteome</keyword>
<reference evidence="3" key="1">
    <citation type="journal article" date="2020" name="Stud. Mycol.">
        <title>101 Dothideomycetes genomes: a test case for predicting lifestyles and emergence of pathogens.</title>
        <authorList>
            <person name="Haridas S."/>
            <person name="Albert R."/>
            <person name="Binder M."/>
            <person name="Bloem J."/>
            <person name="Labutti K."/>
            <person name="Salamov A."/>
            <person name="Andreopoulos B."/>
            <person name="Baker S."/>
            <person name="Barry K."/>
            <person name="Bills G."/>
            <person name="Bluhm B."/>
            <person name="Cannon C."/>
            <person name="Castanera R."/>
            <person name="Culley D."/>
            <person name="Daum C."/>
            <person name="Ezra D."/>
            <person name="Gonzalez J."/>
            <person name="Henrissat B."/>
            <person name="Kuo A."/>
            <person name="Liang C."/>
            <person name="Lipzen A."/>
            <person name="Lutzoni F."/>
            <person name="Magnuson J."/>
            <person name="Mondo S."/>
            <person name="Nolan M."/>
            <person name="Ohm R."/>
            <person name="Pangilinan J."/>
            <person name="Park H.-J."/>
            <person name="Ramirez L."/>
            <person name="Alfaro M."/>
            <person name="Sun H."/>
            <person name="Tritt A."/>
            <person name="Yoshinaga Y."/>
            <person name="Zwiers L.-H."/>
            <person name="Turgeon B."/>
            <person name="Goodwin S."/>
            <person name="Spatafora J."/>
            <person name="Crous P."/>
            <person name="Grigoriev I."/>
        </authorList>
    </citation>
    <scope>NUCLEOTIDE SEQUENCE</scope>
    <source>
        <strain evidence="3">CBS 207.26</strain>
    </source>
</reference>
<dbReference type="AlphaFoldDB" id="A0A6A6DZ23"/>
<dbReference type="SMART" id="SM00672">
    <property type="entry name" value="CAP10"/>
    <property type="match status" value="1"/>
</dbReference>
<dbReference type="PANTHER" id="PTHR12203">
    <property type="entry name" value="KDEL LYS-ASP-GLU-LEU CONTAINING - RELATED"/>
    <property type="match status" value="1"/>
</dbReference>
<evidence type="ECO:0000313" key="3">
    <source>
        <dbReference type="EMBL" id="KAF2184025.1"/>
    </source>
</evidence>
<evidence type="ECO:0000313" key="4">
    <source>
        <dbReference type="Proteomes" id="UP000800200"/>
    </source>
</evidence>